<dbReference type="RefSeq" id="WP_216604819.1">
    <property type="nucleotide sequence ID" value="NZ_BJOM01000038.1"/>
</dbReference>
<feature type="transmembrane region" description="Helical" evidence="1">
    <location>
        <begin position="6"/>
        <end position="25"/>
    </location>
</feature>
<evidence type="ECO:0000256" key="1">
    <source>
        <dbReference type="SAM" id="Phobius"/>
    </source>
</evidence>
<feature type="domain" description="DUF3899" evidence="2">
    <location>
        <begin position="34"/>
        <end position="116"/>
    </location>
</feature>
<gene>
    <name evidence="3" type="ORF">SAMN02787113_04249</name>
</gene>
<reference evidence="3 4" key="1">
    <citation type="submission" date="2016-10" db="EMBL/GenBank/DDBJ databases">
        <authorList>
            <person name="Varghese N."/>
            <person name="Submissions S."/>
        </authorList>
    </citation>
    <scope>NUCLEOTIDE SEQUENCE [LARGE SCALE GENOMIC DNA]</scope>
    <source>
        <strain evidence="3 4">TC-13</strain>
    </source>
</reference>
<name>A0A1H9QTT4_9BACI</name>
<keyword evidence="1" id="KW-0812">Transmembrane</keyword>
<proteinExistence type="predicted"/>
<keyword evidence="1" id="KW-0472">Membrane</keyword>
<comment type="caution">
    <text evidence="3">The sequence shown here is derived from an EMBL/GenBank/DDBJ whole genome shotgun (WGS) entry which is preliminary data.</text>
</comment>
<feature type="transmembrane region" description="Helical" evidence="1">
    <location>
        <begin position="37"/>
        <end position="59"/>
    </location>
</feature>
<dbReference type="AlphaFoldDB" id="A0A1H9QTT4"/>
<protein>
    <recommendedName>
        <fullName evidence="2">DUF3899 domain-containing protein</fullName>
    </recommendedName>
</protein>
<keyword evidence="1" id="KW-1133">Transmembrane helix</keyword>
<dbReference type="EMBL" id="FOEL01000020">
    <property type="protein sequence ID" value="SER63882.1"/>
    <property type="molecule type" value="Genomic_DNA"/>
</dbReference>
<dbReference type="Proteomes" id="UP000199410">
    <property type="component" value="Unassembled WGS sequence"/>
</dbReference>
<evidence type="ECO:0000313" key="4">
    <source>
        <dbReference type="Proteomes" id="UP000199410"/>
    </source>
</evidence>
<sequence length="121" mass="13364">MKLKTFLLLASCIIIVSLSYTWLLHQPITFLTLINNIFLISLTATIVGASLVVVQGGLFNGIAYSFKRFFARVTKNGVYAFELDGDLEYVHAPSYTFTYPLLLAGILGCSVTAILSIVFYL</sequence>
<dbReference type="Pfam" id="PF13038">
    <property type="entry name" value="DUF3899"/>
    <property type="match status" value="1"/>
</dbReference>
<dbReference type="InterPro" id="IPR025007">
    <property type="entry name" value="DUF3899"/>
</dbReference>
<evidence type="ECO:0000259" key="2">
    <source>
        <dbReference type="Pfam" id="PF13038"/>
    </source>
</evidence>
<evidence type="ECO:0000313" key="3">
    <source>
        <dbReference type="EMBL" id="SER63882.1"/>
    </source>
</evidence>
<accession>A0A1H9QTT4</accession>
<organism evidence="3 4">
    <name type="scientific">Lysinibacillus fusiformis</name>
    <dbReference type="NCBI Taxonomy" id="28031"/>
    <lineage>
        <taxon>Bacteria</taxon>
        <taxon>Bacillati</taxon>
        <taxon>Bacillota</taxon>
        <taxon>Bacilli</taxon>
        <taxon>Bacillales</taxon>
        <taxon>Bacillaceae</taxon>
        <taxon>Lysinibacillus</taxon>
    </lineage>
</organism>
<feature type="transmembrane region" description="Helical" evidence="1">
    <location>
        <begin position="97"/>
        <end position="120"/>
    </location>
</feature>